<dbReference type="NCBIfam" id="TIGR02595">
    <property type="entry name" value="PEP_CTERM"/>
    <property type="match status" value="1"/>
</dbReference>
<name>A0ABX0MND8_9BURK</name>
<evidence type="ECO:0000259" key="2">
    <source>
        <dbReference type="Pfam" id="PF07589"/>
    </source>
</evidence>
<accession>A0ABX0MND8</accession>
<comment type="caution">
    <text evidence="3">The sequence shown here is derived from an EMBL/GenBank/DDBJ whole genome shotgun (WGS) entry which is preliminary data.</text>
</comment>
<dbReference type="InterPro" id="IPR013424">
    <property type="entry name" value="Ice-binding_C"/>
</dbReference>
<dbReference type="NCBIfam" id="NF041538">
    <property type="entry name" value="PEP_EDSA_1"/>
    <property type="match status" value="1"/>
</dbReference>
<feature type="region of interest" description="Disordered" evidence="1">
    <location>
        <begin position="1"/>
        <end position="21"/>
    </location>
</feature>
<feature type="domain" description="Ice-binding protein C-terminal" evidence="2">
    <location>
        <begin position="303"/>
        <end position="327"/>
    </location>
</feature>
<evidence type="ECO:0000256" key="1">
    <source>
        <dbReference type="SAM" id="MobiDB-lite"/>
    </source>
</evidence>
<protein>
    <submittedName>
        <fullName evidence="3">PEP-CTERM sorting domain-containing protein</fullName>
    </submittedName>
</protein>
<evidence type="ECO:0000313" key="3">
    <source>
        <dbReference type="EMBL" id="NHZ61445.1"/>
    </source>
</evidence>
<reference evidence="3 4" key="1">
    <citation type="submission" date="2019-10" db="EMBL/GenBank/DDBJ databases">
        <title>Taxonomy of Antarctic Massilia spp.: description of Massilia rubra sp. nov., Massilia aquatica sp. nov., Massilia mucilaginosa sp. nov., Massilia frigida sp. nov. isolated from streams, lakes and regoliths.</title>
        <authorList>
            <person name="Holochova P."/>
            <person name="Sedlacek I."/>
            <person name="Kralova S."/>
            <person name="Maslanova I."/>
            <person name="Busse H.-J."/>
            <person name="Stankova E."/>
            <person name="Vrbovska V."/>
            <person name="Kovarovic V."/>
            <person name="Bartak M."/>
            <person name="Svec P."/>
            <person name="Pantucek R."/>
        </authorList>
    </citation>
    <scope>NUCLEOTIDE SEQUENCE [LARGE SCALE GENOMIC DNA]</scope>
    <source>
        <strain evidence="3 4">CCM 8694</strain>
    </source>
</reference>
<sequence length="328" mass="34237">MVGTAAPQAVDASPPDPTGESIMKLVPTSLMKHAAIAGLCLAAMNGARADAFAQSVLLIDNFRLLHSSGDAFKSTDFTTFFDNVSVTSTASLNGVSSTATIDGSTPDLAHQFVGLPTSPRAENDFAHYSALPSVPGTFGYADQNMTGNAVTIGSRAAGARVETRGEASLGSDGHAGGRSDVGTQTLFQFTLGTSDSMSISFDAKPMTQAYASIGSGSETNAIARLDWSINIKNATTGEMMLNYTPGQLNGDGSTSRNGHAFGTSTYDPGWLTFSARSLQLNANEMYQLTINQSTYANAMQKTAVPEPGSLALFGLGLLGMSLMTRRRK</sequence>
<gene>
    <name evidence="3" type="ORF">F1735_03870</name>
</gene>
<evidence type="ECO:0000313" key="4">
    <source>
        <dbReference type="Proteomes" id="UP000610594"/>
    </source>
</evidence>
<keyword evidence="4" id="KW-1185">Reference proteome</keyword>
<dbReference type="InterPro" id="IPR048213">
    <property type="entry name" value="EDSA_1-like"/>
</dbReference>
<dbReference type="EMBL" id="WHJF01000006">
    <property type="protein sequence ID" value="NHZ61445.1"/>
    <property type="molecule type" value="Genomic_DNA"/>
</dbReference>
<organism evidence="3 4">
    <name type="scientific">Massilia genomosp. 1</name>
    <dbReference type="NCBI Taxonomy" id="2609280"/>
    <lineage>
        <taxon>Bacteria</taxon>
        <taxon>Pseudomonadati</taxon>
        <taxon>Pseudomonadota</taxon>
        <taxon>Betaproteobacteria</taxon>
        <taxon>Burkholderiales</taxon>
        <taxon>Oxalobacteraceae</taxon>
        <taxon>Telluria group</taxon>
        <taxon>Massilia</taxon>
    </lineage>
</organism>
<dbReference type="Proteomes" id="UP000610594">
    <property type="component" value="Unassembled WGS sequence"/>
</dbReference>
<proteinExistence type="predicted"/>
<dbReference type="Pfam" id="PF07589">
    <property type="entry name" value="PEP-CTERM"/>
    <property type="match status" value="1"/>
</dbReference>